<proteinExistence type="predicted"/>
<reference evidence="2 3" key="1">
    <citation type="journal article" date="2012" name="Stand. Genomic Sci.">
        <title>Genome sequence of the orange-pigmented seawater bacterium Owenweeksia hongkongensis type strain (UST20020801(T)).</title>
        <authorList>
            <person name="Riedel T."/>
            <person name="Held B."/>
            <person name="Nolan M."/>
            <person name="Lucas S."/>
            <person name="Lapidus A."/>
            <person name="Tice H."/>
            <person name="Del Rio T.G."/>
            <person name="Cheng J.F."/>
            <person name="Han C."/>
            <person name="Tapia R."/>
            <person name="Goodwin L.A."/>
            <person name="Pitluck S."/>
            <person name="Liolios K."/>
            <person name="Mavromatis K."/>
            <person name="Pagani I."/>
            <person name="Ivanova N."/>
            <person name="Mikhailova N."/>
            <person name="Pati A."/>
            <person name="Chen A."/>
            <person name="Palaniappan K."/>
            <person name="Rohde M."/>
            <person name="Tindall B.J."/>
            <person name="Detter J.C."/>
            <person name="Goker M."/>
            <person name="Woyke T."/>
            <person name="Bristow J."/>
            <person name="Eisen J.A."/>
            <person name="Markowitz V."/>
            <person name="Hugenholtz P."/>
            <person name="Klenk H.P."/>
            <person name="Kyrpides N.C."/>
        </authorList>
    </citation>
    <scope>NUCLEOTIDE SEQUENCE</scope>
    <source>
        <strain evidence="3">DSM 17368 / JCM 12287 / NRRL B-23963</strain>
    </source>
</reference>
<dbReference type="STRING" id="926562.Oweho_1952"/>
<name>G8R2E1_OWEHD</name>
<dbReference type="HOGENOM" id="CLU_920834_0_0_10"/>
<feature type="domain" description="DUF6268" evidence="1">
    <location>
        <begin position="87"/>
        <end position="295"/>
    </location>
</feature>
<evidence type="ECO:0000259" key="1">
    <source>
        <dbReference type="Pfam" id="PF19783"/>
    </source>
</evidence>
<keyword evidence="3" id="KW-1185">Reference proteome</keyword>
<organism evidence="2 3">
    <name type="scientific">Owenweeksia hongkongensis (strain DSM 17368 / CIP 108786 / JCM 12287 / NRRL B-23963 / UST20020801)</name>
    <dbReference type="NCBI Taxonomy" id="926562"/>
    <lineage>
        <taxon>Bacteria</taxon>
        <taxon>Pseudomonadati</taxon>
        <taxon>Bacteroidota</taxon>
        <taxon>Flavobacteriia</taxon>
        <taxon>Flavobacteriales</taxon>
        <taxon>Owenweeksiaceae</taxon>
        <taxon>Owenweeksia</taxon>
    </lineage>
</organism>
<dbReference type="AlphaFoldDB" id="G8R2E1"/>
<dbReference type="Proteomes" id="UP000005631">
    <property type="component" value="Chromosome"/>
</dbReference>
<gene>
    <name evidence="2" type="ordered locus">Oweho_1952</name>
</gene>
<dbReference type="InterPro" id="IPR046235">
    <property type="entry name" value="DUF6268"/>
</dbReference>
<dbReference type="RefSeq" id="WP_014202285.1">
    <property type="nucleotide sequence ID" value="NC_016599.1"/>
</dbReference>
<protein>
    <recommendedName>
        <fullName evidence="1">DUF6268 domain-containing protein</fullName>
    </recommendedName>
</protein>
<evidence type="ECO:0000313" key="3">
    <source>
        <dbReference type="Proteomes" id="UP000005631"/>
    </source>
</evidence>
<dbReference type="KEGG" id="oho:Oweho_1952"/>
<evidence type="ECO:0000313" key="2">
    <source>
        <dbReference type="EMBL" id="AEV32931.1"/>
    </source>
</evidence>
<dbReference type="Pfam" id="PF19783">
    <property type="entry name" value="DUF6268"/>
    <property type="match status" value="1"/>
</dbReference>
<accession>G8R2E1</accession>
<dbReference type="EMBL" id="CP003156">
    <property type="protein sequence ID" value="AEV32931.1"/>
    <property type="molecule type" value="Genomic_DNA"/>
</dbReference>
<dbReference type="OrthoDB" id="1488805at2"/>
<dbReference type="eggNOG" id="ENOG502ZCHZ">
    <property type="taxonomic scope" value="Bacteria"/>
</dbReference>
<sequence>MRVVTTLCMTLLISVLYSQEYIDPLKLYFATSPNTGYDGVDGTTSINEYGAEIMVPRPFGDGNAWILGVHAELTTLMPEPNTEVLNLYTISPRLGVLWQHNEKWSGQYVLLPQIASDLKGFGWNDVQMGAIGIVSYKKSERTQYRFGAFYNSALYGPAVFVVAGFYHKSENKKWTWDFRLPIDADINYKINDKFSTGIHFDAMLRSYYLNDPLFNSGNEYIVKSTQEPFLYMNYSPAKNFVFMLKLGHSAFRHYRMFDTDDKVDFVFTGATFNDNRTQLNHDQKDNFILQLRFHYRFFLDDQKR</sequence>